<reference evidence="8 9" key="1">
    <citation type="submission" date="2018-10" db="EMBL/GenBank/DDBJ databases">
        <title>Genomic Encyclopedia of Archaeal and Bacterial Type Strains, Phase II (KMG-II): from individual species to whole genera.</title>
        <authorList>
            <person name="Goeker M."/>
        </authorList>
    </citation>
    <scope>NUCLEOTIDE SEQUENCE [LARGE SCALE GENOMIC DNA]</scope>
    <source>
        <strain evidence="8 9">DSM 18602</strain>
    </source>
</reference>
<dbReference type="RefSeq" id="WP_211339638.1">
    <property type="nucleotide sequence ID" value="NZ_RBKU01000001.1"/>
</dbReference>
<evidence type="ECO:0000259" key="7">
    <source>
        <dbReference type="Pfam" id="PF14322"/>
    </source>
</evidence>
<dbReference type="Proteomes" id="UP000268007">
    <property type="component" value="Unassembled WGS sequence"/>
</dbReference>
<comment type="subcellular location">
    <subcellularLocation>
        <location evidence="1">Cell outer membrane</location>
    </subcellularLocation>
</comment>
<evidence type="ECO:0000256" key="3">
    <source>
        <dbReference type="ARBA" id="ARBA00022729"/>
    </source>
</evidence>
<dbReference type="InterPro" id="IPR012944">
    <property type="entry name" value="SusD_RagB_dom"/>
</dbReference>
<feature type="domain" description="SusD-like N-terminal" evidence="7">
    <location>
        <begin position="30"/>
        <end position="230"/>
    </location>
</feature>
<evidence type="ECO:0000259" key="6">
    <source>
        <dbReference type="Pfam" id="PF07980"/>
    </source>
</evidence>
<keyword evidence="4" id="KW-0472">Membrane</keyword>
<dbReference type="Gene3D" id="1.25.40.390">
    <property type="match status" value="1"/>
</dbReference>
<evidence type="ECO:0000256" key="5">
    <source>
        <dbReference type="ARBA" id="ARBA00023237"/>
    </source>
</evidence>
<dbReference type="Pfam" id="PF14322">
    <property type="entry name" value="SusD-like_3"/>
    <property type="match status" value="1"/>
</dbReference>
<dbReference type="AlphaFoldDB" id="A0A495IT51"/>
<keyword evidence="5" id="KW-0998">Cell outer membrane</keyword>
<dbReference type="EMBL" id="RBKU01000001">
    <property type="protein sequence ID" value="RKR79955.1"/>
    <property type="molecule type" value="Genomic_DNA"/>
</dbReference>
<dbReference type="CDD" id="cd08977">
    <property type="entry name" value="SusD"/>
    <property type="match status" value="1"/>
</dbReference>
<gene>
    <name evidence="8" type="ORF">BDD43_0041</name>
</gene>
<name>A0A495IT51_9SPHI</name>
<feature type="domain" description="RagB/SusD" evidence="6">
    <location>
        <begin position="343"/>
        <end position="492"/>
    </location>
</feature>
<evidence type="ECO:0000256" key="2">
    <source>
        <dbReference type="ARBA" id="ARBA00006275"/>
    </source>
</evidence>
<comment type="similarity">
    <text evidence="2">Belongs to the SusD family.</text>
</comment>
<evidence type="ECO:0000313" key="8">
    <source>
        <dbReference type="EMBL" id="RKR79955.1"/>
    </source>
</evidence>
<dbReference type="Pfam" id="PF07980">
    <property type="entry name" value="SusD_RagB"/>
    <property type="match status" value="1"/>
</dbReference>
<evidence type="ECO:0000313" key="9">
    <source>
        <dbReference type="Proteomes" id="UP000268007"/>
    </source>
</evidence>
<dbReference type="GO" id="GO:0009279">
    <property type="term" value="C:cell outer membrane"/>
    <property type="evidence" value="ECO:0007669"/>
    <property type="project" value="UniProtKB-SubCell"/>
</dbReference>
<organism evidence="8 9">
    <name type="scientific">Mucilaginibacter gracilis</name>
    <dbReference type="NCBI Taxonomy" id="423350"/>
    <lineage>
        <taxon>Bacteria</taxon>
        <taxon>Pseudomonadati</taxon>
        <taxon>Bacteroidota</taxon>
        <taxon>Sphingobacteriia</taxon>
        <taxon>Sphingobacteriales</taxon>
        <taxon>Sphingobacteriaceae</taxon>
        <taxon>Mucilaginibacter</taxon>
    </lineage>
</organism>
<sequence>MKTILNIKNIQVLAFLLGIAGTMLSCKKSFLDLTPISQIGATNFYKTQSDLLNAVNGAYGALQLNGQYTEEYYFLADYPDDDIESSLSAANNDFDQFERFYSNSANIYIAPAWTDGYKGILRCNNIITQAPNVTMDASLKGRYVAEAKYLRALMYFNLVRIFGDVPLVIAPLTTVSDAYEVGRSPVADVYVQIVKDLTDAEAAVPLSYTGADIGRVTKGAVQTLLGQVYLTQKNYTGAVTELAQVVNSNVYKLLPVYSDVFNPANGNNAEVIFSVGYKKGGIGEGSPFVNAFLPTGGIPTLVTIGTTGNRMNGSKDLYFAFEPGDTRRAISIDTSFIDGTGKLVKTVFTRKYLDTPPTDKDGDNDWFVHRYSDALLMYAEALNETNQTPIAHTYLNLVRNRAGLASKTGLDQAGMRLALEQERRVELCFEGHRWFDLIRTGRAITVMNAYFKKYNILLGGVLVQIAPYQLIQPVPLSQIQANPAKMPQNPGYGQ</sequence>
<proteinExistence type="inferred from homology"/>
<dbReference type="SUPFAM" id="SSF48452">
    <property type="entry name" value="TPR-like"/>
    <property type="match status" value="1"/>
</dbReference>
<protein>
    <submittedName>
        <fullName evidence="8">Putative outer membrane starch-binding protein</fullName>
    </submittedName>
</protein>
<keyword evidence="9" id="KW-1185">Reference proteome</keyword>
<comment type="caution">
    <text evidence="8">The sequence shown here is derived from an EMBL/GenBank/DDBJ whole genome shotgun (WGS) entry which is preliminary data.</text>
</comment>
<accession>A0A495IT51</accession>
<evidence type="ECO:0000256" key="4">
    <source>
        <dbReference type="ARBA" id="ARBA00023136"/>
    </source>
</evidence>
<dbReference type="PROSITE" id="PS51257">
    <property type="entry name" value="PROKAR_LIPOPROTEIN"/>
    <property type="match status" value="1"/>
</dbReference>
<dbReference type="InterPro" id="IPR011990">
    <property type="entry name" value="TPR-like_helical_dom_sf"/>
</dbReference>
<dbReference type="InterPro" id="IPR033985">
    <property type="entry name" value="SusD-like_N"/>
</dbReference>
<keyword evidence="3" id="KW-0732">Signal</keyword>
<evidence type="ECO:0000256" key="1">
    <source>
        <dbReference type="ARBA" id="ARBA00004442"/>
    </source>
</evidence>